<protein>
    <recommendedName>
        <fullName evidence="3">Peptidase A2 domain-containing protein</fullName>
    </recommendedName>
</protein>
<feature type="non-terminal residue" evidence="1">
    <location>
        <position position="189"/>
    </location>
</feature>
<dbReference type="SUPFAM" id="SSF50630">
    <property type="entry name" value="Acid proteases"/>
    <property type="match status" value="1"/>
</dbReference>
<dbReference type="PANTHER" id="PTHR12917">
    <property type="entry name" value="ASPARTYL PROTEASE DDI-RELATED"/>
    <property type="match status" value="1"/>
</dbReference>
<proteinExistence type="predicted"/>
<evidence type="ECO:0008006" key="3">
    <source>
        <dbReference type="Google" id="ProtNLM"/>
    </source>
</evidence>
<evidence type="ECO:0000313" key="2">
    <source>
        <dbReference type="Proteomes" id="UP000747399"/>
    </source>
</evidence>
<dbReference type="Proteomes" id="UP000747399">
    <property type="component" value="Unassembled WGS sequence"/>
</dbReference>
<evidence type="ECO:0000313" key="1">
    <source>
        <dbReference type="EMBL" id="GIL68843.1"/>
    </source>
</evidence>
<name>A0A8J4BUM4_9CHLO</name>
<dbReference type="EMBL" id="BNCO01000133">
    <property type="protein sequence ID" value="GIL68843.1"/>
    <property type="molecule type" value="Genomic_DNA"/>
</dbReference>
<dbReference type="PANTHER" id="PTHR12917:SF18">
    <property type="entry name" value="DNA DAMAGE-INDUCIBLE PROTEIN 1-LIKE"/>
    <property type="match status" value="1"/>
</dbReference>
<gene>
    <name evidence="1" type="ORF">Vafri_22066</name>
</gene>
<dbReference type="Pfam" id="PF13975">
    <property type="entry name" value="gag-asp_proteas"/>
    <property type="match status" value="1"/>
</dbReference>
<reference evidence="1" key="1">
    <citation type="journal article" date="2021" name="Proc. Natl. Acad. Sci. U.S.A.">
        <title>Three genomes in the algal genus Volvox reveal the fate of a haploid sex-determining region after a transition to homothallism.</title>
        <authorList>
            <person name="Yamamoto K."/>
            <person name="Hamaji T."/>
            <person name="Kawai-Toyooka H."/>
            <person name="Matsuzaki R."/>
            <person name="Takahashi F."/>
            <person name="Nishimura Y."/>
            <person name="Kawachi M."/>
            <person name="Noguchi H."/>
            <person name="Minakuchi Y."/>
            <person name="Umen J.G."/>
            <person name="Toyoda A."/>
            <person name="Nozaki H."/>
        </authorList>
    </citation>
    <scope>NUCLEOTIDE SEQUENCE</scope>
    <source>
        <strain evidence="1">NIES-3780</strain>
    </source>
</reference>
<comment type="caution">
    <text evidence="1">The sequence shown here is derived from an EMBL/GenBank/DDBJ whole genome shotgun (WGS) entry which is preliminary data.</text>
</comment>
<dbReference type="AlphaFoldDB" id="A0A8J4BUM4"/>
<sequence>MFNGVDLSGAPVPLPGLPYSVDVWFDPLLPHEPGSATDFEPSIRAMLSPKALAMTGAGVPLIQVGVAGCDLKALVDTGASDDFISEAEVNALGLTPKSSEWSHVTLADGGKQSILGRVTLRLCLGPLRITTQPYVLRELTDIATYIMGSSTLRQYGASIDLEACTLCLRKGTLVCKVPLESLKGVDAVE</sequence>
<accession>A0A8J4BUM4</accession>
<organism evidence="1 2">
    <name type="scientific">Volvox africanus</name>
    <dbReference type="NCBI Taxonomy" id="51714"/>
    <lineage>
        <taxon>Eukaryota</taxon>
        <taxon>Viridiplantae</taxon>
        <taxon>Chlorophyta</taxon>
        <taxon>core chlorophytes</taxon>
        <taxon>Chlorophyceae</taxon>
        <taxon>CS clade</taxon>
        <taxon>Chlamydomonadales</taxon>
        <taxon>Volvocaceae</taxon>
        <taxon>Volvox</taxon>
    </lineage>
</organism>
<dbReference type="CDD" id="cd00303">
    <property type="entry name" value="retropepsin_like"/>
    <property type="match status" value="1"/>
</dbReference>
<keyword evidence="2" id="KW-1185">Reference proteome</keyword>
<dbReference type="Gene3D" id="2.40.70.10">
    <property type="entry name" value="Acid Proteases"/>
    <property type="match status" value="1"/>
</dbReference>
<dbReference type="InterPro" id="IPR021109">
    <property type="entry name" value="Peptidase_aspartic_dom_sf"/>
</dbReference>